<dbReference type="Pfam" id="PF02312">
    <property type="entry name" value="CBF_beta"/>
    <property type="match status" value="1"/>
</dbReference>
<dbReference type="Gene3D" id="2.40.250.10">
    <property type="entry name" value="Core binding factor, beta subunit"/>
    <property type="match status" value="1"/>
</dbReference>
<evidence type="ECO:0000256" key="4">
    <source>
        <dbReference type="SAM" id="Coils"/>
    </source>
</evidence>
<dbReference type="GO" id="GO:0003713">
    <property type="term" value="F:transcription coactivator activity"/>
    <property type="evidence" value="ECO:0007669"/>
    <property type="project" value="InterPro"/>
</dbReference>
<protein>
    <recommendedName>
        <fullName evidence="8">Core-binding factor subunit beta</fullName>
    </recommendedName>
</protein>
<evidence type="ECO:0000313" key="5">
    <source>
        <dbReference type="EMBL" id="ELT94846.1"/>
    </source>
</evidence>
<comment type="similarity">
    <text evidence="3">Belongs to the CBF-beta family.</text>
</comment>
<keyword evidence="7" id="KW-1185">Reference proteome</keyword>
<proteinExistence type="inferred from homology"/>
<dbReference type="Proteomes" id="UP000014760">
    <property type="component" value="Unassembled WGS sequence"/>
</dbReference>
<dbReference type="FunCoup" id="R7TTS2">
    <property type="interactions" value="1246"/>
</dbReference>
<evidence type="ECO:0000256" key="1">
    <source>
        <dbReference type="ARBA" id="ARBA00004123"/>
    </source>
</evidence>
<keyword evidence="4" id="KW-0175">Coiled coil</keyword>
<dbReference type="SUPFAM" id="SSF50723">
    <property type="entry name" value="Core binding factor beta, CBF"/>
    <property type="match status" value="1"/>
</dbReference>
<reference evidence="5 7" key="2">
    <citation type="journal article" date="2013" name="Nature">
        <title>Insights into bilaterian evolution from three spiralian genomes.</title>
        <authorList>
            <person name="Simakov O."/>
            <person name="Marletaz F."/>
            <person name="Cho S.J."/>
            <person name="Edsinger-Gonzales E."/>
            <person name="Havlak P."/>
            <person name="Hellsten U."/>
            <person name="Kuo D.H."/>
            <person name="Larsson T."/>
            <person name="Lv J."/>
            <person name="Arendt D."/>
            <person name="Savage R."/>
            <person name="Osoegawa K."/>
            <person name="de Jong P."/>
            <person name="Grimwood J."/>
            <person name="Chapman J.A."/>
            <person name="Shapiro H."/>
            <person name="Aerts A."/>
            <person name="Otillar R.P."/>
            <person name="Terry A.Y."/>
            <person name="Boore J.L."/>
            <person name="Grigoriev I.V."/>
            <person name="Lindberg D.R."/>
            <person name="Seaver E.C."/>
            <person name="Weisblat D.A."/>
            <person name="Putnam N.H."/>
            <person name="Rokhsar D.S."/>
        </authorList>
    </citation>
    <scope>NUCLEOTIDE SEQUENCE</scope>
    <source>
        <strain evidence="5 7">I ESC-2004</strain>
    </source>
</reference>
<evidence type="ECO:0000256" key="3">
    <source>
        <dbReference type="ARBA" id="ARBA00025734"/>
    </source>
</evidence>
<dbReference type="GO" id="GO:0043565">
    <property type="term" value="F:sequence-specific DNA binding"/>
    <property type="evidence" value="ECO:0007669"/>
    <property type="project" value="TreeGrafter"/>
</dbReference>
<evidence type="ECO:0000256" key="2">
    <source>
        <dbReference type="ARBA" id="ARBA00023242"/>
    </source>
</evidence>
<sequence>MPRVVPDQREKFENDEVFRKLCREAEIRFTGYKDRPHEERQLRFHAECQEGRADIAIVSSGMNFPLTFISNAWSEHPEDRLPTKEFIDFDREVGKVHLKSQFIMNGVCVIFRGWVDLQRLDGAGRLEFDEERAQIEDSMLRDQIEQYNQRLREIEDRQRHLQVERERQAEAEAEVVQVLLDFSEFPGSNNFKRG</sequence>
<reference evidence="7" key="1">
    <citation type="submission" date="2012-12" db="EMBL/GenBank/DDBJ databases">
        <authorList>
            <person name="Hellsten U."/>
            <person name="Grimwood J."/>
            <person name="Chapman J.A."/>
            <person name="Shapiro H."/>
            <person name="Aerts A."/>
            <person name="Otillar R.P."/>
            <person name="Terry A.Y."/>
            <person name="Boore J.L."/>
            <person name="Simakov O."/>
            <person name="Marletaz F."/>
            <person name="Cho S.-J."/>
            <person name="Edsinger-Gonzales E."/>
            <person name="Havlak P."/>
            <person name="Kuo D.-H."/>
            <person name="Larsson T."/>
            <person name="Lv J."/>
            <person name="Arendt D."/>
            <person name="Savage R."/>
            <person name="Osoegawa K."/>
            <person name="de Jong P."/>
            <person name="Lindberg D.R."/>
            <person name="Seaver E.C."/>
            <person name="Weisblat D.A."/>
            <person name="Putnam N.H."/>
            <person name="Grigoriev I.V."/>
            <person name="Rokhsar D.S."/>
        </authorList>
    </citation>
    <scope>NUCLEOTIDE SEQUENCE</scope>
    <source>
        <strain evidence="7">I ESC-2004</strain>
    </source>
</reference>
<name>R7TTS2_CAPTE</name>
<dbReference type="GO" id="GO:0016513">
    <property type="term" value="C:core-binding factor complex"/>
    <property type="evidence" value="ECO:0007669"/>
    <property type="project" value="TreeGrafter"/>
</dbReference>
<dbReference type="EMBL" id="AMQN01002464">
    <property type="status" value="NOT_ANNOTATED_CDS"/>
    <property type="molecule type" value="Genomic_DNA"/>
</dbReference>
<evidence type="ECO:0008006" key="8">
    <source>
        <dbReference type="Google" id="ProtNLM"/>
    </source>
</evidence>
<dbReference type="FunFam" id="2.40.250.10:FF:000001">
    <property type="entry name" value="Core-binding factor subunit beta"/>
    <property type="match status" value="1"/>
</dbReference>
<accession>R7TTS2</accession>
<feature type="coiled-coil region" evidence="4">
    <location>
        <begin position="137"/>
        <end position="174"/>
    </location>
</feature>
<dbReference type="EMBL" id="KB309292">
    <property type="protein sequence ID" value="ELT94846.1"/>
    <property type="molecule type" value="Genomic_DNA"/>
</dbReference>
<keyword evidence="2" id="KW-0539">Nucleus</keyword>
<dbReference type="InterPro" id="IPR036552">
    <property type="entry name" value="CBF_bsu_sf"/>
</dbReference>
<comment type="subcellular location">
    <subcellularLocation>
        <location evidence="1">Nucleus</location>
    </subcellularLocation>
</comment>
<dbReference type="HOGENOM" id="CLU_074992_1_0_1"/>
<dbReference type="EnsemblMetazoa" id="CapteT177478">
    <property type="protein sequence ID" value="CapteP177478"/>
    <property type="gene ID" value="CapteG177478"/>
</dbReference>
<gene>
    <name evidence="5" type="ORF">CAPTEDRAFT_177478</name>
</gene>
<dbReference type="OrthoDB" id="10026505at2759"/>
<dbReference type="PANTHER" id="PTHR10276:SF3">
    <property type="entry name" value="CORE-BINDING FACTOR SUBUNIT BETA"/>
    <property type="match status" value="1"/>
</dbReference>
<dbReference type="GO" id="GO:0006357">
    <property type="term" value="P:regulation of transcription by RNA polymerase II"/>
    <property type="evidence" value="ECO:0007669"/>
    <property type="project" value="TreeGrafter"/>
</dbReference>
<dbReference type="AlphaFoldDB" id="R7TTS2"/>
<dbReference type="STRING" id="283909.R7TTS2"/>
<evidence type="ECO:0000313" key="6">
    <source>
        <dbReference type="EnsemblMetazoa" id="CapteP177478"/>
    </source>
</evidence>
<dbReference type="OMA" id="YAEISMV"/>
<evidence type="ECO:0000313" key="7">
    <source>
        <dbReference type="Proteomes" id="UP000014760"/>
    </source>
</evidence>
<dbReference type="InterPro" id="IPR003417">
    <property type="entry name" value="CBF_beta"/>
</dbReference>
<dbReference type="PANTHER" id="PTHR10276">
    <property type="entry name" value="CORE-BINDING FACTOR, BETA SUBUNIT"/>
    <property type="match status" value="1"/>
</dbReference>
<reference evidence="6" key="3">
    <citation type="submission" date="2015-06" db="UniProtKB">
        <authorList>
            <consortium name="EnsemblMetazoa"/>
        </authorList>
    </citation>
    <scope>IDENTIFICATION</scope>
</reference>
<organism evidence="5">
    <name type="scientific">Capitella teleta</name>
    <name type="common">Polychaete worm</name>
    <dbReference type="NCBI Taxonomy" id="283909"/>
    <lineage>
        <taxon>Eukaryota</taxon>
        <taxon>Metazoa</taxon>
        <taxon>Spiralia</taxon>
        <taxon>Lophotrochozoa</taxon>
        <taxon>Annelida</taxon>
        <taxon>Polychaeta</taxon>
        <taxon>Sedentaria</taxon>
        <taxon>Scolecida</taxon>
        <taxon>Capitellidae</taxon>
        <taxon>Capitella</taxon>
    </lineage>
</organism>